<evidence type="ECO:0000256" key="6">
    <source>
        <dbReference type="ARBA" id="ARBA00022839"/>
    </source>
</evidence>
<keyword evidence="7 15" id="KW-0067">ATP-binding</keyword>
<dbReference type="Pfam" id="PF00580">
    <property type="entry name" value="UvrD-helicase"/>
    <property type="match status" value="1"/>
</dbReference>
<dbReference type="Gene3D" id="1.10.486.10">
    <property type="entry name" value="PCRA, domain 4"/>
    <property type="match status" value="1"/>
</dbReference>
<dbReference type="Pfam" id="PF12705">
    <property type="entry name" value="PDDEXK_1"/>
    <property type="match status" value="1"/>
</dbReference>
<keyword evidence="9" id="KW-0234">DNA repair</keyword>
<evidence type="ECO:0000256" key="12">
    <source>
        <dbReference type="ARBA" id="ARBA00034808"/>
    </source>
</evidence>
<dbReference type="PROSITE" id="PS51198">
    <property type="entry name" value="UVRD_HELICASE_ATP_BIND"/>
    <property type="match status" value="1"/>
</dbReference>
<keyword evidence="10" id="KW-0413">Isomerase</keyword>
<dbReference type="InterPro" id="IPR014016">
    <property type="entry name" value="UvrD-like_ATP-bd"/>
</dbReference>
<organism evidence="18 19">
    <name type="scientific">Pseudooceanicola nanhaiensis</name>
    <dbReference type="NCBI Taxonomy" id="375761"/>
    <lineage>
        <taxon>Bacteria</taxon>
        <taxon>Pseudomonadati</taxon>
        <taxon>Pseudomonadota</taxon>
        <taxon>Alphaproteobacteria</taxon>
        <taxon>Rhodobacterales</taxon>
        <taxon>Paracoccaceae</taxon>
        <taxon>Pseudooceanicola</taxon>
    </lineage>
</organism>
<dbReference type="InterPro" id="IPR014017">
    <property type="entry name" value="DNA_helicase_UvrD-like_C"/>
</dbReference>
<accession>A0A917T3L8</accession>
<dbReference type="GO" id="GO:0004527">
    <property type="term" value="F:exonuclease activity"/>
    <property type="evidence" value="ECO:0007669"/>
    <property type="project" value="UniProtKB-KW"/>
</dbReference>
<evidence type="ECO:0000256" key="15">
    <source>
        <dbReference type="PROSITE-ProRule" id="PRU00560"/>
    </source>
</evidence>
<dbReference type="SUPFAM" id="SSF52980">
    <property type="entry name" value="Restriction endonuclease-like"/>
    <property type="match status" value="1"/>
</dbReference>
<dbReference type="Proteomes" id="UP000649829">
    <property type="component" value="Unassembled WGS sequence"/>
</dbReference>
<comment type="caution">
    <text evidence="18">The sequence shown here is derived from an EMBL/GenBank/DDBJ whole genome shotgun (WGS) entry which is preliminary data.</text>
</comment>
<dbReference type="NCBIfam" id="TIGR02784">
    <property type="entry name" value="addA_alphas"/>
    <property type="match status" value="1"/>
</dbReference>
<evidence type="ECO:0000256" key="10">
    <source>
        <dbReference type="ARBA" id="ARBA00023235"/>
    </source>
</evidence>
<dbReference type="GO" id="GO:0043138">
    <property type="term" value="F:3'-5' DNA helicase activity"/>
    <property type="evidence" value="ECO:0007669"/>
    <property type="project" value="UniProtKB-EC"/>
</dbReference>
<dbReference type="Gene3D" id="3.40.50.300">
    <property type="entry name" value="P-loop containing nucleotide triphosphate hydrolases"/>
    <property type="match status" value="4"/>
</dbReference>
<dbReference type="GO" id="GO:0005524">
    <property type="term" value="F:ATP binding"/>
    <property type="evidence" value="ECO:0007669"/>
    <property type="project" value="UniProtKB-UniRule"/>
</dbReference>
<evidence type="ECO:0000256" key="3">
    <source>
        <dbReference type="ARBA" id="ARBA00022763"/>
    </source>
</evidence>
<comment type="catalytic activity">
    <reaction evidence="11">
        <text>Couples ATP hydrolysis with the unwinding of duplex DNA by translocating in the 3'-5' direction.</text>
        <dbReference type="EC" id="5.6.2.4"/>
    </reaction>
</comment>
<dbReference type="GO" id="GO:0000725">
    <property type="term" value="P:recombinational repair"/>
    <property type="evidence" value="ECO:0007669"/>
    <property type="project" value="TreeGrafter"/>
</dbReference>
<evidence type="ECO:0000313" key="19">
    <source>
        <dbReference type="Proteomes" id="UP000649829"/>
    </source>
</evidence>
<evidence type="ECO:0000256" key="4">
    <source>
        <dbReference type="ARBA" id="ARBA00022801"/>
    </source>
</evidence>
<dbReference type="PANTHER" id="PTHR11070">
    <property type="entry name" value="UVRD / RECB / PCRA DNA HELICASE FAMILY MEMBER"/>
    <property type="match status" value="1"/>
</dbReference>
<dbReference type="Gene3D" id="3.90.320.10">
    <property type="match status" value="1"/>
</dbReference>
<dbReference type="InterPro" id="IPR038726">
    <property type="entry name" value="PDDEXK_AddAB-type"/>
</dbReference>
<dbReference type="PANTHER" id="PTHR11070:SF2">
    <property type="entry name" value="ATP-DEPENDENT DNA HELICASE SRS2"/>
    <property type="match status" value="1"/>
</dbReference>
<dbReference type="InterPro" id="IPR027417">
    <property type="entry name" value="P-loop_NTPase"/>
</dbReference>
<reference evidence="18" key="2">
    <citation type="submission" date="2020-09" db="EMBL/GenBank/DDBJ databases">
        <authorList>
            <person name="Sun Q."/>
            <person name="Zhou Y."/>
        </authorList>
    </citation>
    <scope>NUCLEOTIDE SEQUENCE</scope>
    <source>
        <strain evidence="18">CGMCC 1.6293</strain>
    </source>
</reference>
<keyword evidence="19" id="KW-1185">Reference proteome</keyword>
<dbReference type="RefSeq" id="WP_028286962.1">
    <property type="nucleotide sequence ID" value="NZ_BMLF01000002.1"/>
</dbReference>
<keyword evidence="6" id="KW-0269">Exonuclease</keyword>
<evidence type="ECO:0000256" key="2">
    <source>
        <dbReference type="ARBA" id="ARBA00022741"/>
    </source>
</evidence>
<dbReference type="GO" id="GO:0005829">
    <property type="term" value="C:cytosol"/>
    <property type="evidence" value="ECO:0007669"/>
    <property type="project" value="TreeGrafter"/>
</dbReference>
<proteinExistence type="predicted"/>
<evidence type="ECO:0000256" key="11">
    <source>
        <dbReference type="ARBA" id="ARBA00034617"/>
    </source>
</evidence>
<dbReference type="EC" id="5.6.2.4" evidence="12"/>
<keyword evidence="8" id="KW-0238">DNA-binding</keyword>
<keyword evidence="3" id="KW-0227">DNA damage</keyword>
<name>A0A917T3L8_9RHOB</name>
<keyword evidence="4 15" id="KW-0378">Hydrolase</keyword>
<comment type="catalytic activity">
    <reaction evidence="14">
        <text>ATP + H2O = ADP + phosphate + H(+)</text>
        <dbReference type="Rhea" id="RHEA:13065"/>
        <dbReference type="ChEBI" id="CHEBI:15377"/>
        <dbReference type="ChEBI" id="CHEBI:15378"/>
        <dbReference type="ChEBI" id="CHEBI:30616"/>
        <dbReference type="ChEBI" id="CHEBI:43474"/>
        <dbReference type="ChEBI" id="CHEBI:456216"/>
        <dbReference type="EC" id="5.6.2.4"/>
    </reaction>
</comment>
<evidence type="ECO:0000256" key="9">
    <source>
        <dbReference type="ARBA" id="ARBA00023204"/>
    </source>
</evidence>
<evidence type="ECO:0000256" key="1">
    <source>
        <dbReference type="ARBA" id="ARBA00022722"/>
    </source>
</evidence>
<dbReference type="InterPro" id="IPR014151">
    <property type="entry name" value="DNA_helicase_AddA"/>
</dbReference>
<dbReference type="AlphaFoldDB" id="A0A917T3L8"/>
<evidence type="ECO:0000256" key="14">
    <source>
        <dbReference type="ARBA" id="ARBA00048988"/>
    </source>
</evidence>
<feature type="domain" description="UvrD-like helicase ATP-binding" evidence="16">
    <location>
        <begin position="3"/>
        <end position="472"/>
    </location>
</feature>
<dbReference type="PROSITE" id="PS51217">
    <property type="entry name" value="UVRD_HELICASE_CTER"/>
    <property type="match status" value="1"/>
</dbReference>
<dbReference type="EMBL" id="BMLF01000002">
    <property type="protein sequence ID" value="GGM08128.1"/>
    <property type="molecule type" value="Genomic_DNA"/>
</dbReference>
<evidence type="ECO:0000259" key="16">
    <source>
        <dbReference type="PROSITE" id="PS51198"/>
    </source>
</evidence>
<dbReference type="InterPro" id="IPR000212">
    <property type="entry name" value="DNA_helicase_UvrD/REP"/>
</dbReference>
<evidence type="ECO:0000256" key="7">
    <source>
        <dbReference type="ARBA" id="ARBA00022840"/>
    </source>
</evidence>
<evidence type="ECO:0000256" key="13">
    <source>
        <dbReference type="ARBA" id="ARBA00034923"/>
    </source>
</evidence>
<dbReference type="GO" id="GO:0033202">
    <property type="term" value="C:DNA helicase complex"/>
    <property type="evidence" value="ECO:0007669"/>
    <property type="project" value="TreeGrafter"/>
</dbReference>
<keyword evidence="1" id="KW-0540">Nuclease</keyword>
<dbReference type="GO" id="GO:0003677">
    <property type="term" value="F:DNA binding"/>
    <property type="evidence" value="ECO:0007669"/>
    <property type="project" value="UniProtKB-KW"/>
</dbReference>
<feature type="binding site" evidence="15">
    <location>
        <begin position="24"/>
        <end position="31"/>
    </location>
    <ligand>
        <name>ATP</name>
        <dbReference type="ChEBI" id="CHEBI:30616"/>
    </ligand>
</feature>
<dbReference type="SUPFAM" id="SSF52540">
    <property type="entry name" value="P-loop containing nucleoside triphosphate hydrolases"/>
    <property type="match status" value="1"/>
</dbReference>
<feature type="domain" description="UvrD-like helicase C-terminal" evidence="17">
    <location>
        <begin position="497"/>
        <end position="777"/>
    </location>
</feature>
<evidence type="ECO:0000256" key="8">
    <source>
        <dbReference type="ARBA" id="ARBA00023125"/>
    </source>
</evidence>
<protein>
    <recommendedName>
        <fullName evidence="12">DNA 3'-5' helicase</fullName>
        <ecNumber evidence="12">5.6.2.4</ecNumber>
    </recommendedName>
    <alternativeName>
        <fullName evidence="13">DNA 3'-5' helicase II</fullName>
    </alternativeName>
</protein>
<evidence type="ECO:0000256" key="5">
    <source>
        <dbReference type="ARBA" id="ARBA00022806"/>
    </source>
</evidence>
<keyword evidence="2 15" id="KW-0547">Nucleotide-binding</keyword>
<dbReference type="InterPro" id="IPR011335">
    <property type="entry name" value="Restrct_endonuc-II-like"/>
</dbReference>
<dbReference type="Pfam" id="PF13361">
    <property type="entry name" value="UvrD_C"/>
    <property type="match status" value="1"/>
</dbReference>
<dbReference type="InterPro" id="IPR011604">
    <property type="entry name" value="PDDEXK-like_dom_sf"/>
</dbReference>
<evidence type="ECO:0000259" key="17">
    <source>
        <dbReference type="PROSITE" id="PS51217"/>
    </source>
</evidence>
<gene>
    <name evidence="18" type="ORF">GCM10011534_32610</name>
</gene>
<reference evidence="18" key="1">
    <citation type="journal article" date="2014" name="Int. J. Syst. Evol. Microbiol.">
        <title>Complete genome sequence of Corynebacterium casei LMG S-19264T (=DSM 44701T), isolated from a smear-ripened cheese.</title>
        <authorList>
            <consortium name="US DOE Joint Genome Institute (JGI-PGF)"/>
            <person name="Walter F."/>
            <person name="Albersmeier A."/>
            <person name="Kalinowski J."/>
            <person name="Ruckert C."/>
        </authorList>
    </citation>
    <scope>NUCLEOTIDE SEQUENCE</scope>
    <source>
        <strain evidence="18">CGMCC 1.6293</strain>
    </source>
</reference>
<evidence type="ECO:0000313" key="18">
    <source>
        <dbReference type="EMBL" id="GGM08128.1"/>
    </source>
</evidence>
<sequence length="1120" mass="122457">MIRDDATERQVRAAAPDRSTWLSANAGSGKTRVLTDRVARLLLSDVEPQHILCLTYTKAAASEMQNRLFKRLGEWAMKEDDALRAELRGLGAEGPFDLENARTLFARAIETPGGLKIQTIHSFCAALLRRFPLEAGVSPQFAEAEDRATALLRAEIVEAMAEGDEAPLVAEMARHLTDESFDDISRDVTAHAAAFRDPLPDAELARLFGLPSGFDHDQLLRAAFPTGCEDVLPPLVAGLMRGSSTDAKNGEKLSGLEVPSLAALPVLEGVFLSGKGAKEPFAAKSGSFPTKKTQAELADLMPAVEDWMRAIEAARNLRLGLAAAERMRALHGFAQAFVRRYEHAKQQRGWLDFNDLILRARDLLSDPAVAAWVLFRLDGGIDHILVDEAQDTSPEQWEVIERLAREFTSGEGARADRVRTIFVVGDKKQSIYSFQGADPREFDRMRADFATRLEPSASPLQVLELAYSFRSAPAILSLVDTVFTGRERAGFGGEEPHRAFKTAMPGRVDLWPVVEKAESPEDQDWTDPVDQLGQDDHRVTLARRIAAEIGAMIARKEPVPAEIGHSGSFGMRPVRAGDFLILVQRRSDLFHEIILACKEQGLPIAGADRLKVGGELAVRDIAALLSFLATPEDELSLAVALKSPLFGWDEQMLFDLAHKRGDRPLWPALRDRRAAHPETLAVLDDLRLQVDYLRPYELIERILTRHDGRRKLLARLGDEAEDGIDALLSQALAYERSAVPSLTGFLVWMETDDLEIKRQLDSAGDRIRVMTVHGSKGLESPIVVLPDCAQRRESATDRLLPLDGRMVWGTRAEETPAALAAARNALVEARRDERDRLLYVALTRAEKWLIVAAAGDLGKDGAAWHDRVRVGMESLGAGTAEMPTGQGLRLESGDWGGPAEAVAPGDTPATEALPAFYGTPAVMPERFATLSPSDLGGAKALPGEAGLDEAQAKRRGRQVHRLLEHLPGRDPSDWPETAARLLRSGLDAAGEAEVALLLDEARRVLSKPELAPLFSGEALAEVPVSAEVGLKKRLHGVIDRLILSDDHVLAVDFKTNAVVPDGISDVPEGLLRQMGAYALALEQVFPGRRIEVAILWTRTATLMRLPHDIVTAALSSTRSA</sequence>
<keyword evidence="5 15" id="KW-0347">Helicase</keyword>